<organism evidence="1">
    <name type="scientific">Amphimedon queenslandica</name>
    <name type="common">Sponge</name>
    <dbReference type="NCBI Taxonomy" id="400682"/>
    <lineage>
        <taxon>Eukaryota</taxon>
        <taxon>Metazoa</taxon>
        <taxon>Porifera</taxon>
        <taxon>Demospongiae</taxon>
        <taxon>Heteroscleromorpha</taxon>
        <taxon>Haplosclerida</taxon>
        <taxon>Niphatidae</taxon>
        <taxon>Amphimedon</taxon>
    </lineage>
</organism>
<dbReference type="InParanoid" id="A0A1X7UBB7"/>
<dbReference type="AlphaFoldDB" id="A0A1X7UBB7"/>
<name>A0A1X7UBB7_AMPQE</name>
<dbReference type="EnsemblMetazoa" id="Aqu2.1.24774_001">
    <property type="protein sequence ID" value="Aqu2.1.24774_001"/>
    <property type="gene ID" value="Aqu2.1.24774"/>
</dbReference>
<accession>A0A1X7UBB7</accession>
<evidence type="ECO:0000313" key="1">
    <source>
        <dbReference type="EnsemblMetazoa" id="Aqu2.1.24774_001"/>
    </source>
</evidence>
<dbReference type="OrthoDB" id="5952813at2759"/>
<protein>
    <submittedName>
        <fullName evidence="1">Uncharacterized protein</fullName>
    </submittedName>
</protein>
<reference evidence="1" key="1">
    <citation type="submission" date="2017-05" db="UniProtKB">
        <authorList>
            <consortium name="EnsemblMetazoa"/>
        </authorList>
    </citation>
    <scope>IDENTIFICATION</scope>
</reference>
<proteinExistence type="predicted"/>
<sequence length="84" mass="9369">MDDAMIKYCVSWFSIRVEHKSGKLNGMMAHANMAAIIDSSILPEATDAVHEIESLASHLTYFSGFEIDLLQGCAHIVERNNCLR</sequence>